<evidence type="ECO:0000313" key="2">
    <source>
        <dbReference type="EMBL" id="MBA5776748.1"/>
    </source>
</evidence>
<dbReference type="EMBL" id="JACFXV010000043">
    <property type="protein sequence ID" value="MBA5776748.1"/>
    <property type="molecule type" value="Genomic_DNA"/>
</dbReference>
<feature type="chain" id="PRO_5032428517" evidence="1">
    <location>
        <begin position="24"/>
        <end position="127"/>
    </location>
</feature>
<name>A0A839ACJ3_9HYPH</name>
<keyword evidence="1" id="KW-0732">Signal</keyword>
<dbReference type="AlphaFoldDB" id="A0A839ACJ3"/>
<sequence>MLATTASCLLVAASLLLSSGVSAHAGEADVIQVRSTQASDGTWRFDVTVRHADDGWAHYADSFEILAPDKSVLGTRVLLHPHVTEQPFTRSIDGVVIPRDIRQVIVRAHDKVHGYGGEEQTVELPLD</sequence>
<gene>
    <name evidence="2" type="ORF">H2509_06355</name>
</gene>
<organism evidence="2 3">
    <name type="scientific">Stappia albiluteola</name>
    <dbReference type="NCBI Taxonomy" id="2758565"/>
    <lineage>
        <taxon>Bacteria</taxon>
        <taxon>Pseudomonadati</taxon>
        <taxon>Pseudomonadota</taxon>
        <taxon>Alphaproteobacteria</taxon>
        <taxon>Hyphomicrobiales</taxon>
        <taxon>Stappiaceae</taxon>
        <taxon>Stappia</taxon>
    </lineage>
</organism>
<reference evidence="2 3" key="1">
    <citation type="submission" date="2020-07" db="EMBL/GenBank/DDBJ databases">
        <title>Stappia sp., F7233, whole genome shotgun sequencing project.</title>
        <authorList>
            <person name="Jiang S."/>
            <person name="Liu Z.W."/>
            <person name="Du Z.J."/>
        </authorList>
    </citation>
    <scope>NUCLEOTIDE SEQUENCE [LARGE SCALE GENOMIC DNA]</scope>
    <source>
        <strain evidence="2 3">F7233</strain>
    </source>
</reference>
<comment type="caution">
    <text evidence="2">The sequence shown here is derived from an EMBL/GenBank/DDBJ whole genome shotgun (WGS) entry which is preliminary data.</text>
</comment>
<accession>A0A839ACJ3</accession>
<proteinExistence type="predicted"/>
<feature type="signal peptide" evidence="1">
    <location>
        <begin position="1"/>
        <end position="23"/>
    </location>
</feature>
<evidence type="ECO:0000313" key="3">
    <source>
        <dbReference type="Proteomes" id="UP000541109"/>
    </source>
</evidence>
<protein>
    <submittedName>
        <fullName evidence="2">Uncharacterized protein</fullName>
    </submittedName>
</protein>
<evidence type="ECO:0000256" key="1">
    <source>
        <dbReference type="SAM" id="SignalP"/>
    </source>
</evidence>
<dbReference type="Proteomes" id="UP000541109">
    <property type="component" value="Unassembled WGS sequence"/>
</dbReference>
<keyword evidence="3" id="KW-1185">Reference proteome</keyword>